<dbReference type="Proteomes" id="UP000561045">
    <property type="component" value="Unassembled WGS sequence"/>
</dbReference>
<protein>
    <submittedName>
        <fullName evidence="6">1-acyl-sn-glycerol-3-phosphate acyltransferase</fullName>
        <ecNumber evidence="6">2.3.1.51</ecNumber>
    </submittedName>
</protein>
<dbReference type="Pfam" id="PF01553">
    <property type="entry name" value="Acyltransferase"/>
    <property type="match status" value="1"/>
</dbReference>
<organism evidence="6 7">
    <name type="scientific">Niveibacterium umoris</name>
    <dbReference type="NCBI Taxonomy" id="1193620"/>
    <lineage>
        <taxon>Bacteria</taxon>
        <taxon>Pseudomonadati</taxon>
        <taxon>Pseudomonadota</taxon>
        <taxon>Betaproteobacteria</taxon>
        <taxon>Rhodocyclales</taxon>
        <taxon>Rhodocyclaceae</taxon>
        <taxon>Niveibacterium</taxon>
    </lineage>
</organism>
<sequence>MNRQTTLCSTDAVEAMLRSAVFLLLQLLVTVPYAFLSMLTFPLPPQRRYHIIMGWCRTNVRMIRSLLGISWKIEGWEHLPQRPSVILAKHQSALETILFPVLFPPQSFVLKRELHWLPFFGWGLAMLPMIAIDRSRGADAMTQVKLEGAKRLSEGWWVSVYPEGTRMPVGGKRRYKLGGATLATHAGAPIVPVALNTGEVWPRRAFIKYPGEATIIIGPAIETAGRSPEEVNAEVEAWIENTMHARFPHHYLRQTQTATA</sequence>
<evidence type="ECO:0000256" key="1">
    <source>
        <dbReference type="ARBA" id="ARBA00005189"/>
    </source>
</evidence>
<dbReference type="GO" id="GO:0003841">
    <property type="term" value="F:1-acylglycerol-3-phosphate O-acyltransferase activity"/>
    <property type="evidence" value="ECO:0007669"/>
    <property type="project" value="UniProtKB-EC"/>
</dbReference>
<dbReference type="SMART" id="SM00563">
    <property type="entry name" value="PlsC"/>
    <property type="match status" value="1"/>
</dbReference>
<evidence type="ECO:0000256" key="4">
    <source>
        <dbReference type="SAM" id="Phobius"/>
    </source>
</evidence>
<dbReference type="InterPro" id="IPR002123">
    <property type="entry name" value="Plipid/glycerol_acylTrfase"/>
</dbReference>
<dbReference type="GO" id="GO:0006654">
    <property type="term" value="P:phosphatidic acid biosynthetic process"/>
    <property type="evidence" value="ECO:0007669"/>
    <property type="project" value="TreeGrafter"/>
</dbReference>
<evidence type="ECO:0000313" key="7">
    <source>
        <dbReference type="Proteomes" id="UP000561045"/>
    </source>
</evidence>
<keyword evidence="7" id="KW-1185">Reference proteome</keyword>
<feature type="transmembrane region" description="Helical" evidence="4">
    <location>
        <begin position="21"/>
        <end position="41"/>
    </location>
</feature>
<reference evidence="6 7" key="1">
    <citation type="submission" date="2020-08" db="EMBL/GenBank/DDBJ databases">
        <title>Genomic Encyclopedia of Type Strains, Phase IV (KMG-IV): sequencing the most valuable type-strain genomes for metagenomic binning, comparative biology and taxonomic classification.</title>
        <authorList>
            <person name="Goeker M."/>
        </authorList>
    </citation>
    <scope>NUCLEOTIDE SEQUENCE [LARGE SCALE GENOMIC DNA]</scope>
    <source>
        <strain evidence="6 7">DSM 106739</strain>
    </source>
</reference>
<comment type="caution">
    <text evidence="6">The sequence shown here is derived from an EMBL/GenBank/DDBJ whole genome shotgun (WGS) entry which is preliminary data.</text>
</comment>
<dbReference type="SUPFAM" id="SSF69593">
    <property type="entry name" value="Glycerol-3-phosphate (1)-acyltransferase"/>
    <property type="match status" value="1"/>
</dbReference>
<name>A0A840BHR8_9RHOO</name>
<dbReference type="AlphaFoldDB" id="A0A840BHR8"/>
<feature type="domain" description="Phospholipid/glycerol acyltransferase" evidence="5">
    <location>
        <begin position="84"/>
        <end position="198"/>
    </location>
</feature>
<dbReference type="CDD" id="cd07989">
    <property type="entry name" value="LPLAT_AGPAT-like"/>
    <property type="match status" value="1"/>
</dbReference>
<keyword evidence="3 6" id="KW-0012">Acyltransferase</keyword>
<gene>
    <name evidence="6" type="ORF">GGR36_001491</name>
</gene>
<keyword evidence="4" id="KW-1133">Transmembrane helix</keyword>
<evidence type="ECO:0000256" key="3">
    <source>
        <dbReference type="ARBA" id="ARBA00023315"/>
    </source>
</evidence>
<dbReference type="PANTHER" id="PTHR10434">
    <property type="entry name" value="1-ACYL-SN-GLYCEROL-3-PHOSPHATE ACYLTRANSFERASE"/>
    <property type="match status" value="1"/>
</dbReference>
<accession>A0A840BHR8</accession>
<evidence type="ECO:0000256" key="2">
    <source>
        <dbReference type="ARBA" id="ARBA00022679"/>
    </source>
</evidence>
<keyword evidence="4" id="KW-0472">Membrane</keyword>
<evidence type="ECO:0000313" key="6">
    <source>
        <dbReference type="EMBL" id="MBB4012183.1"/>
    </source>
</evidence>
<keyword evidence="2 6" id="KW-0808">Transferase</keyword>
<dbReference type="PANTHER" id="PTHR10434:SF40">
    <property type="entry name" value="1-ACYL-SN-GLYCEROL-3-PHOSPHATE ACYLTRANSFERASE"/>
    <property type="match status" value="1"/>
</dbReference>
<evidence type="ECO:0000259" key="5">
    <source>
        <dbReference type="SMART" id="SM00563"/>
    </source>
</evidence>
<dbReference type="RefSeq" id="WP_242533074.1">
    <property type="nucleotide sequence ID" value="NZ_BAABLE010000011.1"/>
</dbReference>
<keyword evidence="4" id="KW-0812">Transmembrane</keyword>
<comment type="pathway">
    <text evidence="1">Lipid metabolism.</text>
</comment>
<dbReference type="EMBL" id="JACIET010000001">
    <property type="protein sequence ID" value="MBB4012183.1"/>
    <property type="molecule type" value="Genomic_DNA"/>
</dbReference>
<dbReference type="EC" id="2.3.1.51" evidence="6"/>
<proteinExistence type="predicted"/>